<keyword evidence="2" id="KW-1185">Reference proteome</keyword>
<comment type="caution">
    <text evidence="1">The sequence shown here is derived from an EMBL/GenBank/DDBJ whole genome shotgun (WGS) entry which is preliminary data.</text>
</comment>
<sequence length="140" mass="16845">MDHYTMKALWIYWIRGDDEVELTNEESSDYKDEVVETYLLRTLRDSRPMKITRMIGSMNGTRTYHGSMRSHELTWKDGGYYNGGNLPGTYIIRNQLHYQDYKWYKALEDSELKDEALRNKAIMEGFFKEDDDESRYEQKR</sequence>
<evidence type="ECO:0000313" key="1">
    <source>
        <dbReference type="EMBL" id="GJT66134.1"/>
    </source>
</evidence>
<dbReference type="EMBL" id="BQNB010017688">
    <property type="protein sequence ID" value="GJT66134.1"/>
    <property type="molecule type" value="Genomic_DNA"/>
</dbReference>
<reference evidence="1" key="1">
    <citation type="journal article" date="2022" name="Int. J. Mol. Sci.">
        <title>Draft Genome of Tanacetum Coccineum: Genomic Comparison of Closely Related Tanacetum-Family Plants.</title>
        <authorList>
            <person name="Yamashiro T."/>
            <person name="Shiraishi A."/>
            <person name="Nakayama K."/>
            <person name="Satake H."/>
        </authorList>
    </citation>
    <scope>NUCLEOTIDE SEQUENCE</scope>
</reference>
<proteinExistence type="predicted"/>
<protein>
    <submittedName>
        <fullName evidence="1">Uncharacterized protein</fullName>
    </submittedName>
</protein>
<evidence type="ECO:0000313" key="2">
    <source>
        <dbReference type="Proteomes" id="UP001151760"/>
    </source>
</evidence>
<name>A0ABQ5FSF2_9ASTR</name>
<organism evidence="1 2">
    <name type="scientific">Tanacetum coccineum</name>
    <dbReference type="NCBI Taxonomy" id="301880"/>
    <lineage>
        <taxon>Eukaryota</taxon>
        <taxon>Viridiplantae</taxon>
        <taxon>Streptophyta</taxon>
        <taxon>Embryophyta</taxon>
        <taxon>Tracheophyta</taxon>
        <taxon>Spermatophyta</taxon>
        <taxon>Magnoliopsida</taxon>
        <taxon>eudicotyledons</taxon>
        <taxon>Gunneridae</taxon>
        <taxon>Pentapetalae</taxon>
        <taxon>asterids</taxon>
        <taxon>campanulids</taxon>
        <taxon>Asterales</taxon>
        <taxon>Asteraceae</taxon>
        <taxon>Asteroideae</taxon>
        <taxon>Anthemideae</taxon>
        <taxon>Anthemidinae</taxon>
        <taxon>Tanacetum</taxon>
    </lineage>
</organism>
<accession>A0ABQ5FSF2</accession>
<reference evidence="1" key="2">
    <citation type="submission" date="2022-01" db="EMBL/GenBank/DDBJ databases">
        <authorList>
            <person name="Yamashiro T."/>
            <person name="Shiraishi A."/>
            <person name="Satake H."/>
            <person name="Nakayama K."/>
        </authorList>
    </citation>
    <scope>NUCLEOTIDE SEQUENCE</scope>
</reference>
<dbReference type="Proteomes" id="UP001151760">
    <property type="component" value="Unassembled WGS sequence"/>
</dbReference>
<gene>
    <name evidence="1" type="ORF">Tco_1017614</name>
</gene>